<dbReference type="AlphaFoldDB" id="A0A3B0ZDT3"/>
<sequence>MSSLEIFCCRDIKSSQWQLVPLPKDAGSLILIGWKERPDDMDGNISERLASILGSTLTAIARVSFPQSTIKTKYNQNDGWETDNNDLIRNLGKGGLTERAGALVKNLPSEIHLVSTEIPESVAPLFNDPVYPWWLQGQVALLSRPGNTAPEIDRKTVLALLNGNWGTEISNLVSIGVQGLFMPGVDGAVAGLYVFSRDFEKLFFSEIKRQCKQLNMRWEEFGEDEFSEHLSG</sequence>
<protein>
    <submittedName>
        <fullName evidence="1">Uncharacterized protein</fullName>
    </submittedName>
</protein>
<proteinExistence type="predicted"/>
<gene>
    <name evidence="1" type="ORF">MNBD_GAMMA15-1331</name>
</gene>
<accession>A0A3B0ZDT3</accession>
<name>A0A3B0ZDT3_9ZZZZ</name>
<dbReference type="EMBL" id="UOFN01000102">
    <property type="protein sequence ID" value="VAW78866.1"/>
    <property type="molecule type" value="Genomic_DNA"/>
</dbReference>
<reference evidence="1" key="1">
    <citation type="submission" date="2018-06" db="EMBL/GenBank/DDBJ databases">
        <authorList>
            <person name="Zhirakovskaya E."/>
        </authorList>
    </citation>
    <scope>NUCLEOTIDE SEQUENCE</scope>
</reference>
<organism evidence="1">
    <name type="scientific">hydrothermal vent metagenome</name>
    <dbReference type="NCBI Taxonomy" id="652676"/>
    <lineage>
        <taxon>unclassified sequences</taxon>
        <taxon>metagenomes</taxon>
        <taxon>ecological metagenomes</taxon>
    </lineage>
</organism>
<evidence type="ECO:0000313" key="1">
    <source>
        <dbReference type="EMBL" id="VAW78866.1"/>
    </source>
</evidence>